<reference evidence="2" key="1">
    <citation type="submission" date="2022-06" db="EMBL/GenBank/DDBJ databases">
        <authorList>
            <consortium name="SYNGENTA / RWTH Aachen University"/>
        </authorList>
    </citation>
    <scope>NUCLEOTIDE SEQUENCE</scope>
</reference>
<dbReference type="EMBL" id="CALTRL010000578">
    <property type="protein sequence ID" value="CAH7668683.1"/>
    <property type="molecule type" value="Genomic_DNA"/>
</dbReference>
<keyword evidence="3" id="KW-1185">Reference proteome</keyword>
<dbReference type="AlphaFoldDB" id="A0AAV0AKR1"/>
<dbReference type="Proteomes" id="UP001153365">
    <property type="component" value="Unassembled WGS sequence"/>
</dbReference>
<gene>
    <name evidence="2" type="ORF">PPACK8108_LOCUS3225</name>
</gene>
<evidence type="ECO:0000256" key="1">
    <source>
        <dbReference type="SAM" id="MobiDB-lite"/>
    </source>
</evidence>
<evidence type="ECO:0000313" key="3">
    <source>
        <dbReference type="Proteomes" id="UP001153365"/>
    </source>
</evidence>
<name>A0AAV0AKR1_PHAPC</name>
<feature type="compositionally biased region" description="Polar residues" evidence="1">
    <location>
        <begin position="440"/>
        <end position="450"/>
    </location>
</feature>
<evidence type="ECO:0000313" key="2">
    <source>
        <dbReference type="EMBL" id="CAH7668683.1"/>
    </source>
</evidence>
<feature type="region of interest" description="Disordered" evidence="1">
    <location>
        <begin position="1"/>
        <end position="54"/>
    </location>
</feature>
<organism evidence="2 3">
    <name type="scientific">Phakopsora pachyrhizi</name>
    <name type="common">Asian soybean rust disease fungus</name>
    <dbReference type="NCBI Taxonomy" id="170000"/>
    <lineage>
        <taxon>Eukaryota</taxon>
        <taxon>Fungi</taxon>
        <taxon>Dikarya</taxon>
        <taxon>Basidiomycota</taxon>
        <taxon>Pucciniomycotina</taxon>
        <taxon>Pucciniomycetes</taxon>
        <taxon>Pucciniales</taxon>
        <taxon>Phakopsoraceae</taxon>
        <taxon>Phakopsora</taxon>
    </lineage>
</organism>
<proteinExistence type="predicted"/>
<sequence>MNHSCSPSYRPHSKSVGSSLPPALLPAQRVCLSSDLRRDSMTPKPRRPSAPPPAELLKRLNLSQSGPLSTRTGSFRSNQKIAENYVQASSLRSSSISAVSCANRALSEVSSPGSESLYDSSTRSRSISKASTCLFSISSDGSELEVTTPDDKFQLEWFCSSQCDPQLGSVTPVSVRPNSAGVVVETPSKFEASQYSVFKYSARSSSSNEMRLSSSAQTSTGTSLDFTSYDGESFELSPISRARSGEKERTIWSSVGERRISNSRACRPVPVLAPTPTGGRVVGSRPRSLSASADRTRRFKPEVIPPVPTLLENPRRPKNEISLNLVVNQQQGLAEARASVRHRSITDFGMFSLAQNTLSQETAHSPCLGLIPVQAFSASVTPPPSPGRFKFNQPALPSTSTTQKKSSAKKNFGRKQVLNQRQKPRLSLTLNLHKKRGAQEISSSESSNFPLRSAFDD</sequence>
<comment type="caution">
    <text evidence="2">The sequence shown here is derived from an EMBL/GenBank/DDBJ whole genome shotgun (WGS) entry which is preliminary data.</text>
</comment>
<feature type="region of interest" description="Disordered" evidence="1">
    <location>
        <begin position="379"/>
        <end position="457"/>
    </location>
</feature>
<feature type="region of interest" description="Disordered" evidence="1">
    <location>
        <begin position="268"/>
        <end position="294"/>
    </location>
</feature>
<accession>A0AAV0AKR1</accession>
<protein>
    <submittedName>
        <fullName evidence="2">Expressed protein</fullName>
    </submittedName>
</protein>